<dbReference type="PANTHER" id="PTHR11851">
    <property type="entry name" value="METALLOPROTEASE"/>
    <property type="match status" value="1"/>
</dbReference>
<dbReference type="GO" id="GO:0008233">
    <property type="term" value="F:peptidase activity"/>
    <property type="evidence" value="ECO:0007669"/>
    <property type="project" value="UniProtKB-KW"/>
</dbReference>
<dbReference type="InterPro" id="IPR011249">
    <property type="entry name" value="Metalloenz_LuxS/M16"/>
</dbReference>
<evidence type="ECO:0000259" key="3">
    <source>
        <dbReference type="Pfam" id="PF00675"/>
    </source>
</evidence>
<dbReference type="GO" id="GO:0046872">
    <property type="term" value="F:metal ion binding"/>
    <property type="evidence" value="ECO:0007669"/>
    <property type="project" value="InterPro"/>
</dbReference>
<proteinExistence type="inferred from homology"/>
<keyword evidence="2" id="KW-0732">Signal</keyword>
<dbReference type="AlphaFoldDB" id="A0A8J3AX47"/>
<keyword evidence="6" id="KW-1185">Reference proteome</keyword>
<reference evidence="5" key="1">
    <citation type="journal article" date="2014" name="Int. J. Syst. Evol. Microbiol.">
        <title>Complete genome sequence of Corynebacterium casei LMG S-19264T (=DSM 44701T), isolated from a smear-ripened cheese.</title>
        <authorList>
            <consortium name="US DOE Joint Genome Institute (JGI-PGF)"/>
            <person name="Walter F."/>
            <person name="Albersmeier A."/>
            <person name="Kalinowski J."/>
            <person name="Ruckert C."/>
        </authorList>
    </citation>
    <scope>NUCLEOTIDE SEQUENCE</scope>
    <source>
        <strain evidence="5">CCM 7664</strain>
    </source>
</reference>
<dbReference type="Gene3D" id="3.30.830.10">
    <property type="entry name" value="Metalloenzyme, LuxS/M16 peptidase-like"/>
    <property type="match status" value="2"/>
</dbReference>
<keyword evidence="5" id="KW-0645">Protease</keyword>
<dbReference type="Proteomes" id="UP000627205">
    <property type="component" value="Unassembled WGS sequence"/>
</dbReference>
<gene>
    <name evidence="5" type="ORF">GCM10011430_09300</name>
</gene>
<evidence type="ECO:0000256" key="2">
    <source>
        <dbReference type="SAM" id="SignalP"/>
    </source>
</evidence>
<feature type="domain" description="Peptidase M16 N-terminal" evidence="3">
    <location>
        <begin position="61"/>
        <end position="207"/>
    </location>
</feature>
<feature type="signal peptide" evidence="2">
    <location>
        <begin position="1"/>
        <end position="29"/>
    </location>
</feature>
<feature type="chain" id="PRO_5035298545" evidence="2">
    <location>
        <begin position="30"/>
        <end position="483"/>
    </location>
</feature>
<accession>A0A8J3AX47</accession>
<comment type="similarity">
    <text evidence="1">Belongs to the peptidase M16 family.</text>
</comment>
<dbReference type="InterPro" id="IPR050361">
    <property type="entry name" value="MPP/UQCRC_Complex"/>
</dbReference>
<dbReference type="InterPro" id="IPR011765">
    <property type="entry name" value="Pept_M16_N"/>
</dbReference>
<sequence>MKSNVANVINISRLLAATALVLASTSASAVQPDTATVAQPARTTVQTAEHISELTLKNGMRIIVNEDHRAPTVAHMVWYRVGSIDERNGTTGVAHALEHMMFKGTKKLAPGEFSRRVAQLGGRENAFTSKDYTAYFQQIEKSRLEKVMALEADRMRNLVVDKNEFAKEIRVIMEERRLRTDDQPVALVHEALNATAFAVAPYRNPVIGWMDDLQHLTAEDVRDWYAQWYAPNNATMVVSGDVDPQQVFKLAQKYFGKYEPMALVRTRPQNEPPQTGPKRVVVKAPAENPYVVLGFKVPGLHDVDKDDDALALEVLSAVLDGYDNARLTAKLVRTDRVANEVGASYSGIARGPVLFMLDGVPAAGTTTEQLEKLLRAEVERIARDGVSEEELKRVKTQLIASQIYKRDSVFGQAMEIGVMEMSGLSYKDIDRLIERLRAVTPQQVQAVAQKYFGDDALTVATLVPLPPDRNKPAPGALPADTLR</sequence>
<protein>
    <submittedName>
        <fullName evidence="5">Zinc protease</fullName>
    </submittedName>
</protein>
<evidence type="ECO:0000259" key="4">
    <source>
        <dbReference type="Pfam" id="PF05193"/>
    </source>
</evidence>
<dbReference type="InterPro" id="IPR007863">
    <property type="entry name" value="Peptidase_M16_C"/>
</dbReference>
<reference evidence="5" key="2">
    <citation type="submission" date="2020-09" db="EMBL/GenBank/DDBJ databases">
        <authorList>
            <person name="Sun Q."/>
            <person name="Sedlacek I."/>
        </authorList>
    </citation>
    <scope>NUCLEOTIDE SEQUENCE</scope>
    <source>
        <strain evidence="5">CCM 7664</strain>
    </source>
</reference>
<name>A0A8J3AX47_9BURK</name>
<dbReference type="RefSeq" id="WP_188419785.1">
    <property type="nucleotide sequence ID" value="NZ_BMDP01000001.1"/>
</dbReference>
<dbReference type="Pfam" id="PF00675">
    <property type="entry name" value="Peptidase_M16"/>
    <property type="match status" value="1"/>
</dbReference>
<dbReference type="SUPFAM" id="SSF63411">
    <property type="entry name" value="LuxS/MPP-like metallohydrolase"/>
    <property type="match status" value="2"/>
</dbReference>
<comment type="caution">
    <text evidence="5">The sequence shown here is derived from an EMBL/GenBank/DDBJ whole genome shotgun (WGS) entry which is preliminary data.</text>
</comment>
<evidence type="ECO:0000313" key="6">
    <source>
        <dbReference type="Proteomes" id="UP000627205"/>
    </source>
</evidence>
<evidence type="ECO:0000313" key="5">
    <source>
        <dbReference type="EMBL" id="GGI53756.1"/>
    </source>
</evidence>
<keyword evidence="5" id="KW-0378">Hydrolase</keyword>
<organism evidence="5 6">
    <name type="scientific">Oxalicibacterium solurbis</name>
    <dbReference type="NCBI Taxonomy" id="69280"/>
    <lineage>
        <taxon>Bacteria</taxon>
        <taxon>Pseudomonadati</taxon>
        <taxon>Pseudomonadota</taxon>
        <taxon>Betaproteobacteria</taxon>
        <taxon>Burkholderiales</taxon>
        <taxon>Oxalobacteraceae</taxon>
        <taxon>Oxalicibacterium</taxon>
    </lineage>
</organism>
<dbReference type="Pfam" id="PF05193">
    <property type="entry name" value="Peptidase_M16_C"/>
    <property type="match status" value="1"/>
</dbReference>
<evidence type="ECO:0000256" key="1">
    <source>
        <dbReference type="ARBA" id="ARBA00007261"/>
    </source>
</evidence>
<feature type="domain" description="Peptidase M16 C-terminal" evidence="4">
    <location>
        <begin position="216"/>
        <end position="398"/>
    </location>
</feature>
<dbReference type="GO" id="GO:0006508">
    <property type="term" value="P:proteolysis"/>
    <property type="evidence" value="ECO:0007669"/>
    <property type="project" value="UniProtKB-KW"/>
</dbReference>
<dbReference type="PANTHER" id="PTHR11851:SF49">
    <property type="entry name" value="MITOCHONDRIAL-PROCESSING PEPTIDASE SUBUNIT ALPHA"/>
    <property type="match status" value="1"/>
</dbReference>
<dbReference type="EMBL" id="BMDP01000001">
    <property type="protein sequence ID" value="GGI53756.1"/>
    <property type="molecule type" value="Genomic_DNA"/>
</dbReference>